<dbReference type="PANTHER" id="PTHR24104">
    <property type="entry name" value="E3 UBIQUITIN-PROTEIN LIGASE NHLRC1-RELATED"/>
    <property type="match status" value="1"/>
</dbReference>
<proteinExistence type="predicted"/>
<dbReference type="GO" id="GO:0008270">
    <property type="term" value="F:zinc ion binding"/>
    <property type="evidence" value="ECO:0007669"/>
    <property type="project" value="UniProtKB-KW"/>
</dbReference>
<dbReference type="GO" id="GO:0061630">
    <property type="term" value="F:ubiquitin protein ligase activity"/>
    <property type="evidence" value="ECO:0007669"/>
    <property type="project" value="TreeGrafter"/>
</dbReference>
<organism evidence="2 3">
    <name type="scientific">Dreissena polymorpha</name>
    <name type="common">Zebra mussel</name>
    <name type="synonym">Mytilus polymorpha</name>
    <dbReference type="NCBI Taxonomy" id="45954"/>
    <lineage>
        <taxon>Eukaryota</taxon>
        <taxon>Metazoa</taxon>
        <taxon>Spiralia</taxon>
        <taxon>Lophotrochozoa</taxon>
        <taxon>Mollusca</taxon>
        <taxon>Bivalvia</taxon>
        <taxon>Autobranchia</taxon>
        <taxon>Heteroconchia</taxon>
        <taxon>Euheterodonta</taxon>
        <taxon>Imparidentia</taxon>
        <taxon>Neoheterodontei</taxon>
        <taxon>Myida</taxon>
        <taxon>Dreissenoidea</taxon>
        <taxon>Dreissenidae</taxon>
        <taxon>Dreissena</taxon>
    </lineage>
</organism>
<dbReference type="SUPFAM" id="SSF57845">
    <property type="entry name" value="B-box zinc-binding domain"/>
    <property type="match status" value="1"/>
</dbReference>
<keyword evidence="1" id="KW-0175">Coiled coil</keyword>
<dbReference type="GO" id="GO:0000209">
    <property type="term" value="P:protein polyubiquitination"/>
    <property type="evidence" value="ECO:0007669"/>
    <property type="project" value="TreeGrafter"/>
</dbReference>
<dbReference type="AlphaFoldDB" id="A0A9D4JBD4"/>
<dbReference type="PANTHER" id="PTHR24104:SF25">
    <property type="entry name" value="PROTEIN LIN-41"/>
    <property type="match status" value="1"/>
</dbReference>
<evidence type="ECO:0000313" key="3">
    <source>
        <dbReference type="Proteomes" id="UP000828390"/>
    </source>
</evidence>
<accession>A0A9D4JBD4</accession>
<name>A0A9D4JBD4_DREPO</name>
<evidence type="ECO:0000313" key="2">
    <source>
        <dbReference type="EMBL" id="KAH3805535.1"/>
    </source>
</evidence>
<reference evidence="2" key="1">
    <citation type="journal article" date="2019" name="bioRxiv">
        <title>The Genome of the Zebra Mussel, Dreissena polymorpha: A Resource for Invasive Species Research.</title>
        <authorList>
            <person name="McCartney M.A."/>
            <person name="Auch B."/>
            <person name="Kono T."/>
            <person name="Mallez S."/>
            <person name="Zhang Y."/>
            <person name="Obille A."/>
            <person name="Becker A."/>
            <person name="Abrahante J.E."/>
            <person name="Garbe J."/>
            <person name="Badalamenti J.P."/>
            <person name="Herman A."/>
            <person name="Mangelson H."/>
            <person name="Liachko I."/>
            <person name="Sullivan S."/>
            <person name="Sone E.D."/>
            <person name="Koren S."/>
            <person name="Silverstein K.A.T."/>
            <person name="Beckman K.B."/>
            <person name="Gohl D.M."/>
        </authorList>
    </citation>
    <scope>NUCLEOTIDE SEQUENCE</scope>
    <source>
        <strain evidence="2">Duluth1</strain>
        <tissue evidence="2">Whole animal</tissue>
    </source>
</reference>
<sequence length="902" mass="101802">MSSTVITIDSTTQTSKPVSVRIDDAFKTIMRHNVHTLVFLYSGHHGNDGFKVGMNEYVSMQHINRKIQECTHVEKVIAFVDCCQPEIFRVKEERRLIQFNATASTDTAISLRNEGSPFTKLLVQAFTMKASGGKCALPHCECRIEGPFITIDLLSHYIEIHRQNGLLRGMEPDKSLIKINWQNECLAYNYSYKVAFRFDIVLPEPFTSKHTYEVLATTVNDYDALIQTILFPRFADLLGEQLNVHQKSMSHADKNADCLCIVYDTGPKCCEEVDNIEKLVLAWNSKRLLCCKLRFSLTGNCHKPSGFFLKNGKSVKDCMHEKKEFELTEMESFIKDLQDKRNKCDTDTEQALTVFISNMSSFIHGCKWNKLKHQRIQIRFIDLFDECTSCVVQLLLVNPVDMNGMDKCSEHGKGFEFYCEDHFKLCCTTCVIAHRKCDKLDDIASISRQKLAQLHGLKQSLLKLKSDADAIVAECKQSEKELNASVEDVSKDVNEMTDRMIKLFDAAKQELLTEANALKSEEVKRLSIMQSVSTKIMEEINQLFPMWSSIADLGSPQQMFILSKQVEEKNKNIESIIKEQRITHVSSKVALSYTGKLSSILEMGKQFMKVNLERKGNPSSISSLSQSRPVTLELIVSLNLPKSEDNENEPLLSGLDFLSDGRLVAVDNQNCKCMILNEGLRRLGTPYTFKLSPKDVAVLSNSEIVVTSFKCLLFLSVSSDNVICLTRQITTSLNFFSICCKTPTQMVVSTIDDIRNVRMISVDGVETDFQQVEFPNKTYKLGDSSSTYVQSKNTLVLTDKRAHTVYMYNTVKGTSRAVTNGNIQKPRGACVGPGDTVMVCNENMNSVVHLTVDGDFLCTYPVDMEFPLSICVSRDRTRLAVSNNAQGDTKLHLYKILPTLIN</sequence>
<dbReference type="CDD" id="cd19776">
    <property type="entry name" value="Bbox2_TRIM25_C-IV"/>
    <property type="match status" value="1"/>
</dbReference>
<keyword evidence="3" id="KW-1185">Reference proteome</keyword>
<dbReference type="Proteomes" id="UP000828390">
    <property type="component" value="Unassembled WGS sequence"/>
</dbReference>
<dbReference type="InterPro" id="IPR050952">
    <property type="entry name" value="TRIM-NHL_E3_ligases"/>
</dbReference>
<protein>
    <submittedName>
        <fullName evidence="2">Uncharacterized protein</fullName>
    </submittedName>
</protein>
<dbReference type="GO" id="GO:0043161">
    <property type="term" value="P:proteasome-mediated ubiquitin-dependent protein catabolic process"/>
    <property type="evidence" value="ECO:0007669"/>
    <property type="project" value="TreeGrafter"/>
</dbReference>
<comment type="caution">
    <text evidence="2">The sequence shown here is derived from an EMBL/GenBank/DDBJ whole genome shotgun (WGS) entry which is preliminary data.</text>
</comment>
<gene>
    <name evidence="2" type="ORF">DPMN_133839</name>
</gene>
<reference evidence="2" key="2">
    <citation type="submission" date="2020-11" db="EMBL/GenBank/DDBJ databases">
        <authorList>
            <person name="McCartney M.A."/>
            <person name="Auch B."/>
            <person name="Kono T."/>
            <person name="Mallez S."/>
            <person name="Becker A."/>
            <person name="Gohl D.M."/>
            <person name="Silverstein K.A.T."/>
            <person name="Koren S."/>
            <person name="Bechman K.B."/>
            <person name="Herman A."/>
            <person name="Abrahante J.E."/>
            <person name="Garbe J."/>
        </authorList>
    </citation>
    <scope>NUCLEOTIDE SEQUENCE</scope>
    <source>
        <strain evidence="2">Duluth1</strain>
        <tissue evidence="2">Whole animal</tissue>
    </source>
</reference>
<evidence type="ECO:0000256" key="1">
    <source>
        <dbReference type="SAM" id="Coils"/>
    </source>
</evidence>
<dbReference type="EMBL" id="JAIWYP010000006">
    <property type="protein sequence ID" value="KAH3805535.1"/>
    <property type="molecule type" value="Genomic_DNA"/>
</dbReference>
<feature type="coiled-coil region" evidence="1">
    <location>
        <begin position="461"/>
        <end position="499"/>
    </location>
</feature>
<dbReference type="SUPFAM" id="SSF63829">
    <property type="entry name" value="Calcium-dependent phosphotriesterase"/>
    <property type="match status" value="1"/>
</dbReference>
<dbReference type="InterPro" id="IPR011042">
    <property type="entry name" value="6-blade_b-propeller_TolB-like"/>
</dbReference>
<dbReference type="Gene3D" id="2.120.10.30">
    <property type="entry name" value="TolB, C-terminal domain"/>
    <property type="match status" value="1"/>
</dbReference>